<evidence type="ECO:0008006" key="3">
    <source>
        <dbReference type="Google" id="ProtNLM"/>
    </source>
</evidence>
<gene>
    <name evidence="1" type="ORF">MoryE10_21940</name>
</gene>
<dbReference type="Gene3D" id="3.40.50.150">
    <property type="entry name" value="Vaccinia Virus protein VP39"/>
    <property type="match status" value="1"/>
</dbReference>
<dbReference type="InterPro" id="IPR029063">
    <property type="entry name" value="SAM-dependent_MTases_sf"/>
</dbReference>
<sequence length="270" mass="29781">MGITKGFLDYLGKRCKQHGITGSVLTFSRLETYFDFDTLIEVAVRHGHLPAPLDGNIDLPDSHPMLALLNSGQHLSHHAEFRDKGYPSDQAVFYALGFSEAESLDVSDAEGANYRYDLNQDCISSVIPKQYDLVIEAGTMEHVFHVPNVLKNAFHATKVGGYILHSSPANNFCDHGFYQFSPTLFVDYYAANGFVVVEALLLQIASNESPWFVLDYSPGALASTQYGGLDDKMYGVVCLVRKTAQSTCDKIPLQGSYLNNPEWRQGLAGA</sequence>
<dbReference type="EMBL" id="AP019782">
    <property type="protein sequence ID" value="BBL71588.1"/>
    <property type="molecule type" value="Genomic_DNA"/>
</dbReference>
<name>A0A8D4VNR3_9GAMM</name>
<protein>
    <recommendedName>
        <fullName evidence="3">Methyltransferase domain-containing protein</fullName>
    </recommendedName>
</protein>
<dbReference type="RefSeq" id="WP_054773174.1">
    <property type="nucleotide sequence ID" value="NZ_AP019782.1"/>
</dbReference>
<accession>A0A8D4VNR3</accession>
<dbReference type="SUPFAM" id="SSF53335">
    <property type="entry name" value="S-adenosyl-L-methionine-dependent methyltransferases"/>
    <property type="match status" value="1"/>
</dbReference>
<proteinExistence type="predicted"/>
<reference evidence="1" key="1">
    <citation type="submission" date="2019-06" db="EMBL/GenBank/DDBJ databases">
        <title>Complete genome sequence of Methylogaea oryzae strain JCM16910.</title>
        <authorList>
            <person name="Asakawa S."/>
        </authorList>
    </citation>
    <scope>NUCLEOTIDE SEQUENCE</scope>
    <source>
        <strain evidence="1">E10</strain>
    </source>
</reference>
<evidence type="ECO:0000313" key="1">
    <source>
        <dbReference type="EMBL" id="BBL71588.1"/>
    </source>
</evidence>
<dbReference type="KEGG" id="moz:MoryE10_21940"/>
<keyword evidence="2" id="KW-1185">Reference proteome</keyword>
<organism evidence="1 2">
    <name type="scientific">Methylogaea oryzae</name>
    <dbReference type="NCBI Taxonomy" id="1295382"/>
    <lineage>
        <taxon>Bacteria</taxon>
        <taxon>Pseudomonadati</taxon>
        <taxon>Pseudomonadota</taxon>
        <taxon>Gammaproteobacteria</taxon>
        <taxon>Methylococcales</taxon>
        <taxon>Methylococcaceae</taxon>
        <taxon>Methylogaea</taxon>
    </lineage>
</organism>
<dbReference type="AlphaFoldDB" id="A0A8D4VNR3"/>
<evidence type="ECO:0000313" key="2">
    <source>
        <dbReference type="Proteomes" id="UP000824988"/>
    </source>
</evidence>
<dbReference type="Proteomes" id="UP000824988">
    <property type="component" value="Chromosome"/>
</dbReference>